<feature type="region of interest" description="Disordered" evidence="6">
    <location>
        <begin position="1152"/>
        <end position="1299"/>
    </location>
</feature>
<keyword evidence="3 5" id="KW-0863">Zinc-finger</keyword>
<evidence type="ECO:0000259" key="8">
    <source>
        <dbReference type="PROSITE" id="PS50115"/>
    </source>
</evidence>
<feature type="domain" description="Arf-GAP" evidence="8">
    <location>
        <begin position="1382"/>
        <end position="1503"/>
    </location>
</feature>
<feature type="compositionally biased region" description="Polar residues" evidence="6">
    <location>
        <begin position="1193"/>
        <end position="1208"/>
    </location>
</feature>
<feature type="compositionally biased region" description="Polar residues" evidence="6">
    <location>
        <begin position="1"/>
        <end position="14"/>
    </location>
</feature>
<dbReference type="SUPFAM" id="SSF103657">
    <property type="entry name" value="BAR/IMD domain-like"/>
    <property type="match status" value="1"/>
</dbReference>
<dbReference type="eggNOG" id="KOG0521">
    <property type="taxonomic scope" value="Eukaryota"/>
</dbReference>
<feature type="region of interest" description="Disordered" evidence="6">
    <location>
        <begin position="1509"/>
        <end position="1630"/>
    </location>
</feature>
<dbReference type="PROSITE" id="PS50003">
    <property type="entry name" value="PH_DOMAIN"/>
    <property type="match status" value="1"/>
</dbReference>
<keyword evidence="4" id="KW-0862">Zinc</keyword>
<feature type="compositionally biased region" description="Acidic residues" evidence="6">
    <location>
        <begin position="1168"/>
        <end position="1180"/>
    </location>
</feature>
<feature type="region of interest" description="Disordered" evidence="6">
    <location>
        <begin position="857"/>
        <end position="981"/>
    </location>
</feature>
<dbReference type="GO" id="GO:0008270">
    <property type="term" value="F:zinc ion binding"/>
    <property type="evidence" value="ECO:0007669"/>
    <property type="project" value="UniProtKB-KW"/>
</dbReference>
<feature type="compositionally biased region" description="Polar residues" evidence="6">
    <location>
        <begin position="1596"/>
        <end position="1614"/>
    </location>
</feature>
<keyword evidence="10" id="KW-1185">Reference proteome</keyword>
<dbReference type="InterPro" id="IPR001849">
    <property type="entry name" value="PH_domain"/>
</dbReference>
<feature type="compositionally biased region" description="Basic residues" evidence="6">
    <location>
        <begin position="891"/>
        <end position="903"/>
    </location>
</feature>
<dbReference type="PRINTS" id="PR00405">
    <property type="entry name" value="REVINTRACTNG"/>
</dbReference>
<dbReference type="CDD" id="cd08204">
    <property type="entry name" value="ArfGap"/>
    <property type="match status" value="1"/>
</dbReference>
<evidence type="ECO:0000259" key="7">
    <source>
        <dbReference type="PROSITE" id="PS50003"/>
    </source>
</evidence>
<dbReference type="InterPro" id="IPR001164">
    <property type="entry name" value="ArfGAP_dom"/>
</dbReference>
<dbReference type="OrthoDB" id="10266696at2759"/>
<evidence type="ECO:0000256" key="2">
    <source>
        <dbReference type="ARBA" id="ARBA00022723"/>
    </source>
</evidence>
<dbReference type="STRING" id="1305764.R9PB73"/>
<feature type="compositionally biased region" description="Basic and acidic residues" evidence="6">
    <location>
        <begin position="1183"/>
        <end position="1192"/>
    </location>
</feature>
<feature type="domain" description="PH" evidence="7">
    <location>
        <begin position="1020"/>
        <end position="1134"/>
    </location>
</feature>
<dbReference type="Gene3D" id="1.10.220.150">
    <property type="entry name" value="Arf GTPase activating protein"/>
    <property type="match status" value="1"/>
</dbReference>
<sequence length="1796" mass="193635">MSSSTAPRTASCLSSLPGHTIYINNPQRLSVLSINVDATTCITTCRADDPAPQSQGGHHQQPPQSQQQQTGPTLQPPPSLNHRHASTSKLHPPPPPPSSYQSASQKLSRSRPLSHDFGQRTKDAFNEFGRLATRRQSAIERANGADTLARVADGLDAKPTSPHSRVVKRSSLQPLSLQKEQQHHQRVGPSPSTVPRELTRHHHVAFDNTIVIQADASCKYALLPHRDLRLASHSVPLTIHASTTSSDGASSAPGPIEFVAPLSTLTSNTSSSIPSSTTFDPTQLLLKVRPPAEIARESWSRSASFLTAENATNYITSEDHKIHFRFRLRLDASSTTPVSPSFPRMDRSDAAAAIAGQAPAKLLFVAASSMDRLTDAIESPQSSIATPELAALEGISRVEVTPSNQPLSPTVTRGASDCDFDWTWKSLERANGDDGARCCCAFVDLSFDGKSAILLAAMSVYVQLPPSAPRHSSMLSSTIGGASTQRGMSHADSLAIIAALNLDTDLLSPSETSPPLVSSRAGPQLCDNPSASAQPEVTPLSIDRTELALEDIVNDSPIFRAAVVNLERRTASIKKAAKAVLRAAQEARARTLKLIEAEDAVDVALDGLVNLAPETLGRLQDRVLRKARTASLQHQRDQADMIEICLERPLAKIVELCRVIQEGFKVFDNESKIYYSSTQKWLASRSHVEASPSLAASHDRTDAKQKLRELRFEQARLDLFALLQRLHGGQAEARLTQSVLQLSQWLVDLPAKLDWSSEQQKSCLAVLDASLSSALKTSDSQVHEVEACSRQLGERIRLLEHALGKSADGVADNVGAHRIDPDNDLHSANNVNGAVSAKARKFKSFLGAFAAGIQNSPLTSSKNAGFDSESTAKRAESFEPIVDEQSQVAQPRRRHSMKIRVTKGQHADSSKAMAVGPHAPSSWAYDHLPSAPRRGSELHESSRLRTGDVLDLRGRHASQDTNESISTASGGHEGSGARKPEQGLGIFAPAVENDTHGPHRSVPPEFNAALSAINATPGSDRKKEGVLWVSTKPVTGPAGADAPRGISRSTHWRECWVVLSGSGQVSEFADWKTAKALEPTNPLIDLRFATVREARGVDRRFAFEIVTRDNRRLFQAPDEETMRDWMRAISKAIESLLNGTSSVRKLDRAVRASPFGNHGSGQRAGILTEDEAEPGTEEGNDFAVRKLLDRTTKGSSQSMTDLSASAKAQNGDRKDRVKAGGHLAALSESHAETSAWSSRRGSQHQRGISNKTPISGYLGPGGLGSSAADTPASHRRDDTGVSDDASVSSRSTQGEQDAEFDRQIEANIHKSYGSQDGTGIGHSGFSHNAGAAEVDELGQLKGGVQGQGSARGTSSSTSSSKHRLVTNASVSSTATSTKMSRSAEIADISRAPENRRCADCQDSDPRWASWMLGGESCCIFICIGCSGVHRSLGVHISKVKSVDLDDWTEEQLQAARDWGNVRANAVWEHSKPAGLLPLPSDRKEFWRRKYVEQEWKDPRPKSLRAAYAAAPPDDSTEQRLTVDDVDATPTRQSVRVTDASPVVSSPIRKSQSHAKELGLRIAPVDTTPASDAVKVADGPISPRPHGPRPLPERRSVSMQASPISPLSPHSTEQSYEIDGRLKSPLSPSHRWNVRRDATALHSSADDNKSADFAAPATATQQRLLASMPTSASFPYLSTQAAADAHVSKAMLAARADPRLFPPSVLTAAATETSDLHLGDDVKLRVATSPPSLFVSNLGGRTPSPMFSDGPMRRRDQEWDTASETGSNQLEEDARRYVEYSPRSGDPPARFEAFASH</sequence>
<dbReference type="Pfam" id="PF01412">
    <property type="entry name" value="ArfGap"/>
    <property type="match status" value="1"/>
</dbReference>
<feature type="region of interest" description="Disordered" evidence="6">
    <location>
        <begin position="1736"/>
        <end position="1773"/>
    </location>
</feature>
<keyword evidence="2" id="KW-0479">Metal-binding</keyword>
<dbReference type="SMART" id="SM00233">
    <property type="entry name" value="PH"/>
    <property type="match status" value="1"/>
</dbReference>
<dbReference type="Gene3D" id="1.20.1270.60">
    <property type="entry name" value="Arfaptin homology (AH) domain/BAR domain"/>
    <property type="match status" value="1"/>
</dbReference>
<evidence type="ECO:0000313" key="9">
    <source>
        <dbReference type="EMBL" id="GAC98599.1"/>
    </source>
</evidence>
<dbReference type="InterPro" id="IPR051718">
    <property type="entry name" value="ARF_GTPase-activating"/>
</dbReference>
<dbReference type="SUPFAM" id="SSF50729">
    <property type="entry name" value="PH domain-like"/>
    <property type="match status" value="1"/>
</dbReference>
<dbReference type="SMART" id="SM00105">
    <property type="entry name" value="ArfGap"/>
    <property type="match status" value="1"/>
</dbReference>
<dbReference type="Proteomes" id="UP000014071">
    <property type="component" value="Unassembled WGS sequence"/>
</dbReference>
<feature type="compositionally biased region" description="Polar residues" evidence="6">
    <location>
        <begin position="1232"/>
        <end position="1253"/>
    </location>
</feature>
<organism evidence="9 10">
    <name type="scientific">Pseudozyma hubeiensis (strain SY62)</name>
    <name type="common">Yeast</name>
    <dbReference type="NCBI Taxonomy" id="1305764"/>
    <lineage>
        <taxon>Eukaryota</taxon>
        <taxon>Fungi</taxon>
        <taxon>Dikarya</taxon>
        <taxon>Basidiomycota</taxon>
        <taxon>Ustilaginomycotina</taxon>
        <taxon>Ustilaginomycetes</taxon>
        <taxon>Ustilaginales</taxon>
        <taxon>Ustilaginaceae</taxon>
        <taxon>Pseudozyma</taxon>
    </lineage>
</organism>
<evidence type="ECO:0000256" key="3">
    <source>
        <dbReference type="ARBA" id="ARBA00022771"/>
    </source>
</evidence>
<dbReference type="HOGENOM" id="CLU_237126_0_0_1"/>
<feature type="region of interest" description="Disordered" evidence="6">
    <location>
        <begin position="511"/>
        <end position="538"/>
    </location>
</feature>
<dbReference type="Pfam" id="PF00169">
    <property type="entry name" value="PH"/>
    <property type="match status" value="1"/>
</dbReference>
<dbReference type="EMBL" id="DF238821">
    <property type="protein sequence ID" value="GAC98599.1"/>
    <property type="molecule type" value="Genomic_DNA"/>
</dbReference>
<feature type="compositionally biased region" description="Polar residues" evidence="6">
    <location>
        <begin position="1759"/>
        <end position="1768"/>
    </location>
</feature>
<dbReference type="InterPro" id="IPR027267">
    <property type="entry name" value="AH/BAR_dom_sf"/>
</dbReference>
<feature type="compositionally biased region" description="Polar residues" evidence="6">
    <location>
        <begin position="959"/>
        <end position="969"/>
    </location>
</feature>
<dbReference type="InterPro" id="IPR011993">
    <property type="entry name" value="PH-like_dom_sf"/>
</dbReference>
<dbReference type="FunFam" id="1.10.220.150:FF:000009">
    <property type="entry name" value="stromal membrane-associated protein 1 isoform X1"/>
    <property type="match status" value="1"/>
</dbReference>
<feature type="region of interest" description="Disordered" evidence="6">
    <location>
        <begin position="156"/>
        <end position="194"/>
    </location>
</feature>
<dbReference type="GO" id="GO:0005096">
    <property type="term" value="F:GTPase activator activity"/>
    <property type="evidence" value="ECO:0007669"/>
    <property type="project" value="UniProtKB-KW"/>
</dbReference>
<evidence type="ECO:0000256" key="1">
    <source>
        <dbReference type="ARBA" id="ARBA00022468"/>
    </source>
</evidence>
<dbReference type="InterPro" id="IPR038508">
    <property type="entry name" value="ArfGAP_dom_sf"/>
</dbReference>
<evidence type="ECO:0000256" key="4">
    <source>
        <dbReference type="ARBA" id="ARBA00022833"/>
    </source>
</evidence>
<feature type="region of interest" description="Disordered" evidence="6">
    <location>
        <begin position="47"/>
        <end position="118"/>
    </location>
</feature>
<dbReference type="FunFam" id="2.30.29.30:FF:000252">
    <property type="entry name" value="ARF GTPase activator (Csx2)"/>
    <property type="match status" value="1"/>
</dbReference>
<feature type="region of interest" description="Disordered" evidence="6">
    <location>
        <begin position="1"/>
        <end position="20"/>
    </location>
</feature>
<feature type="compositionally biased region" description="Low complexity" evidence="6">
    <location>
        <begin position="52"/>
        <end position="73"/>
    </location>
</feature>
<feature type="compositionally biased region" description="Basic and acidic residues" evidence="6">
    <location>
        <begin position="934"/>
        <end position="958"/>
    </location>
</feature>
<dbReference type="eggNOG" id="KOG0703">
    <property type="taxonomic scope" value="Eukaryota"/>
</dbReference>
<dbReference type="PROSITE" id="PS50115">
    <property type="entry name" value="ARFGAP"/>
    <property type="match status" value="1"/>
</dbReference>
<evidence type="ECO:0000256" key="6">
    <source>
        <dbReference type="SAM" id="MobiDB-lite"/>
    </source>
</evidence>
<feature type="region of interest" description="Disordered" evidence="6">
    <location>
        <begin position="1342"/>
        <end position="1387"/>
    </location>
</feature>
<feature type="compositionally biased region" description="Polar residues" evidence="6">
    <location>
        <begin position="170"/>
        <end position="179"/>
    </location>
</feature>
<dbReference type="GeneID" id="24111465"/>
<feature type="compositionally biased region" description="Low complexity" evidence="6">
    <location>
        <begin position="1353"/>
        <end position="1377"/>
    </location>
</feature>
<evidence type="ECO:0000256" key="5">
    <source>
        <dbReference type="PROSITE-ProRule" id="PRU00288"/>
    </source>
</evidence>
<name>R9PB73_PSEHS</name>
<accession>R9PB73</accession>
<dbReference type="GO" id="GO:0005737">
    <property type="term" value="C:cytoplasm"/>
    <property type="evidence" value="ECO:0007669"/>
    <property type="project" value="TreeGrafter"/>
</dbReference>
<dbReference type="InterPro" id="IPR037278">
    <property type="entry name" value="ARFGAP/RecO"/>
</dbReference>
<reference evidence="10" key="1">
    <citation type="journal article" date="2013" name="Genome Announc.">
        <title>Draft genome sequence of the basidiomycetous yeast-like fungus Pseudozyma hubeiensis SY62, which produces an abundant amount of the biosurfactant mannosylerythritol lipids.</title>
        <authorList>
            <person name="Konishi M."/>
            <person name="Hatada Y."/>
            <person name="Horiuchi J."/>
        </authorList>
    </citation>
    <scope>NUCLEOTIDE SEQUENCE [LARGE SCALE GENOMIC DNA]</scope>
    <source>
        <strain evidence="10">SY62</strain>
    </source>
</reference>
<keyword evidence="1" id="KW-0343">GTPase activation</keyword>
<dbReference type="PANTHER" id="PTHR45705">
    <property type="entry name" value="FI20236P1"/>
    <property type="match status" value="1"/>
</dbReference>
<dbReference type="RefSeq" id="XP_012192186.1">
    <property type="nucleotide sequence ID" value="XM_012336796.1"/>
</dbReference>
<evidence type="ECO:0000313" key="10">
    <source>
        <dbReference type="Proteomes" id="UP000014071"/>
    </source>
</evidence>
<dbReference type="Gene3D" id="2.30.29.30">
    <property type="entry name" value="Pleckstrin-homology domain (PH domain)/Phosphotyrosine-binding domain (PTB)"/>
    <property type="match status" value="1"/>
</dbReference>
<dbReference type="SUPFAM" id="SSF57863">
    <property type="entry name" value="ArfGap/RecO-like zinc finger"/>
    <property type="match status" value="1"/>
</dbReference>
<dbReference type="PANTHER" id="PTHR45705:SF1">
    <property type="entry name" value="FI20236P1"/>
    <property type="match status" value="1"/>
</dbReference>
<feature type="compositionally biased region" description="Polar residues" evidence="6">
    <location>
        <begin position="1285"/>
        <end position="1295"/>
    </location>
</feature>
<proteinExistence type="predicted"/>
<protein>
    <submittedName>
        <fullName evidence="9">Potential Arf GTPase-activating protein</fullName>
    </submittedName>
</protein>
<gene>
    <name evidence="9" type="ORF">PHSY_006193</name>
</gene>